<protein>
    <submittedName>
        <fullName evidence="2">Uncharacterized protein</fullName>
    </submittedName>
</protein>
<proteinExistence type="predicted"/>
<evidence type="ECO:0000256" key="1">
    <source>
        <dbReference type="SAM" id="Phobius"/>
    </source>
</evidence>
<feature type="transmembrane region" description="Helical" evidence="1">
    <location>
        <begin position="188"/>
        <end position="207"/>
    </location>
</feature>
<dbReference type="Proteomes" id="UP000198287">
    <property type="component" value="Unassembled WGS sequence"/>
</dbReference>
<sequence length="397" mass="45264">METPALLNCLKSYANLFQNIAPIPISWNTSKRKCVYCLNHRKLIFFYIELCIGFLVTFSCGYASLKALFLKGANIPLYSSIYNAFYALMAGVLGCGGSLCALFYGHPLAQGWDNCVILERTSRSYVGKKFVAKRRPYYDLWFFLLEMEIFYYTPILCLIGSFVEVVTKLDLFYYILQDMVPKIVYSQNWVKIGILRYVLLAINFFQLLRMTNLAVIIVSALGQLALVGMEILQRGNLSTASGFKAYNMWNTLLLSMQEFTDVIAACLLATLQVVGILAWYLTLAGWEIMPFFVYGFFPVCAAVVPAIVQVTFVPFTKLWDGSKEWIKSMKLAPLSMRVGERKFVMKKLYTLRPLSVYAGILDHRFFPLSKSTKKRFIEEMISFTIEVLLAAPSLSKY</sequence>
<keyword evidence="3" id="KW-1185">Reference proteome</keyword>
<name>A0A226D3C2_FOLCA</name>
<keyword evidence="1" id="KW-1133">Transmembrane helix</keyword>
<evidence type="ECO:0000313" key="3">
    <source>
        <dbReference type="Proteomes" id="UP000198287"/>
    </source>
</evidence>
<feature type="transmembrane region" description="Helical" evidence="1">
    <location>
        <begin position="149"/>
        <end position="176"/>
    </location>
</feature>
<dbReference type="AlphaFoldDB" id="A0A226D3C2"/>
<evidence type="ECO:0000313" key="2">
    <source>
        <dbReference type="EMBL" id="OXA39374.1"/>
    </source>
</evidence>
<feature type="transmembrane region" description="Helical" evidence="1">
    <location>
        <begin position="44"/>
        <end position="69"/>
    </location>
</feature>
<dbReference type="EMBL" id="LNIX01000039">
    <property type="protein sequence ID" value="OXA39374.1"/>
    <property type="molecule type" value="Genomic_DNA"/>
</dbReference>
<reference evidence="2 3" key="1">
    <citation type="submission" date="2015-12" db="EMBL/GenBank/DDBJ databases">
        <title>The genome of Folsomia candida.</title>
        <authorList>
            <person name="Faddeeva A."/>
            <person name="Derks M.F."/>
            <person name="Anvar Y."/>
            <person name="Smit S."/>
            <person name="Van Straalen N."/>
            <person name="Roelofs D."/>
        </authorList>
    </citation>
    <scope>NUCLEOTIDE SEQUENCE [LARGE SCALE GENOMIC DNA]</scope>
    <source>
        <strain evidence="2 3">VU population</strain>
        <tissue evidence="2">Whole body</tissue>
    </source>
</reference>
<feature type="transmembrane region" description="Helical" evidence="1">
    <location>
        <begin position="81"/>
        <end position="104"/>
    </location>
</feature>
<keyword evidence="1" id="KW-0472">Membrane</keyword>
<accession>A0A226D3C2</accession>
<gene>
    <name evidence="2" type="ORF">Fcan01_25933</name>
</gene>
<feature type="transmembrane region" description="Helical" evidence="1">
    <location>
        <begin position="262"/>
        <end position="282"/>
    </location>
</feature>
<feature type="transmembrane region" description="Helical" evidence="1">
    <location>
        <begin position="213"/>
        <end position="232"/>
    </location>
</feature>
<organism evidence="2 3">
    <name type="scientific">Folsomia candida</name>
    <name type="common">Springtail</name>
    <dbReference type="NCBI Taxonomy" id="158441"/>
    <lineage>
        <taxon>Eukaryota</taxon>
        <taxon>Metazoa</taxon>
        <taxon>Ecdysozoa</taxon>
        <taxon>Arthropoda</taxon>
        <taxon>Hexapoda</taxon>
        <taxon>Collembola</taxon>
        <taxon>Entomobryomorpha</taxon>
        <taxon>Isotomoidea</taxon>
        <taxon>Isotomidae</taxon>
        <taxon>Proisotominae</taxon>
        <taxon>Folsomia</taxon>
    </lineage>
</organism>
<keyword evidence="1" id="KW-0812">Transmembrane</keyword>
<comment type="caution">
    <text evidence="2">The sequence shown here is derived from an EMBL/GenBank/DDBJ whole genome shotgun (WGS) entry which is preliminary data.</text>
</comment>
<feature type="transmembrane region" description="Helical" evidence="1">
    <location>
        <begin position="288"/>
        <end position="313"/>
    </location>
</feature>